<dbReference type="STRING" id="31234.E3NQB5"/>
<accession>E3NQB5</accession>
<dbReference type="AlphaFoldDB" id="E3NQB5"/>
<keyword evidence="3" id="KW-1185">Reference proteome</keyword>
<sequence length="314" mass="34480">MSSLSPTPAAAAPADNPLDIHVPDVAAPLPDDGPSTSDPAPRYPGSPASMPRDLDPLDVVEEDGSVDYRSESEISVELGGIDGIEDTQLMTQESVRKRDKKKMKKAADANRVAVKRQAESQDDREHRLKLKADATAVLRSQQTEAEKSCINRRKSQKAATDRSQESKEQKTSRCASVASRAASRRSEEPDDVVTKRRLSSRIRNAVSRAKETVRQRVLRNAADRVRKSTRQGALLGIAASGAQPDPHYIGRMDQVCPHCEALYFKAERKPQNQGVFTGVLVLLGAEFDLENQNRLPVLSSPSSYVTPDWKKDGE</sequence>
<evidence type="ECO:0000313" key="3">
    <source>
        <dbReference type="Proteomes" id="UP000008281"/>
    </source>
</evidence>
<dbReference type="HOGENOM" id="CLU_076969_0_0_1"/>
<name>E3NQB5_CAERE</name>
<dbReference type="Proteomes" id="UP000008281">
    <property type="component" value="Unassembled WGS sequence"/>
</dbReference>
<dbReference type="EMBL" id="DS269504">
    <property type="protein sequence ID" value="EFO84432.1"/>
    <property type="molecule type" value="Genomic_DNA"/>
</dbReference>
<dbReference type="eggNOG" id="KOG0987">
    <property type="taxonomic scope" value="Eukaryota"/>
</dbReference>
<organism evidence="3">
    <name type="scientific">Caenorhabditis remanei</name>
    <name type="common">Caenorhabditis vulgaris</name>
    <dbReference type="NCBI Taxonomy" id="31234"/>
    <lineage>
        <taxon>Eukaryota</taxon>
        <taxon>Metazoa</taxon>
        <taxon>Ecdysozoa</taxon>
        <taxon>Nematoda</taxon>
        <taxon>Chromadorea</taxon>
        <taxon>Rhabditida</taxon>
        <taxon>Rhabditina</taxon>
        <taxon>Rhabditomorpha</taxon>
        <taxon>Rhabditoidea</taxon>
        <taxon>Rhabditidae</taxon>
        <taxon>Peloderinae</taxon>
        <taxon>Caenorhabditis</taxon>
    </lineage>
</organism>
<feature type="compositionally biased region" description="Basic and acidic residues" evidence="1">
    <location>
        <begin position="159"/>
        <end position="171"/>
    </location>
</feature>
<proteinExistence type="predicted"/>
<feature type="region of interest" description="Disordered" evidence="1">
    <location>
        <begin position="1"/>
        <end position="72"/>
    </location>
</feature>
<feature type="compositionally biased region" description="Acidic residues" evidence="1">
    <location>
        <begin position="56"/>
        <end position="65"/>
    </location>
</feature>
<feature type="compositionally biased region" description="Basic and acidic residues" evidence="1">
    <location>
        <begin position="116"/>
        <end position="132"/>
    </location>
</feature>
<dbReference type="InParanoid" id="E3NQB5"/>
<feature type="region of interest" description="Disordered" evidence="1">
    <location>
        <begin position="91"/>
        <end position="195"/>
    </location>
</feature>
<evidence type="ECO:0000313" key="2">
    <source>
        <dbReference type="EMBL" id="EFO84432.1"/>
    </source>
</evidence>
<gene>
    <name evidence="2" type="ORF">CRE_10738</name>
</gene>
<reference evidence="2" key="1">
    <citation type="submission" date="2007-07" db="EMBL/GenBank/DDBJ databases">
        <title>PCAP assembly of the Caenorhabditis remanei genome.</title>
        <authorList>
            <consortium name="The Caenorhabditis remanei Sequencing Consortium"/>
            <person name="Wilson R.K."/>
        </authorList>
    </citation>
    <scope>NUCLEOTIDE SEQUENCE [LARGE SCALE GENOMIC DNA]</scope>
    <source>
        <strain evidence="2">PB4641</strain>
    </source>
</reference>
<evidence type="ECO:0000256" key="1">
    <source>
        <dbReference type="SAM" id="MobiDB-lite"/>
    </source>
</evidence>
<protein>
    <submittedName>
        <fullName evidence="2">Uncharacterized protein</fullName>
    </submittedName>
</protein>
<feature type="compositionally biased region" description="Low complexity" evidence="1">
    <location>
        <begin position="172"/>
        <end position="181"/>
    </location>
</feature>